<comment type="catalytic activity">
    <reaction evidence="13">
        <text>N(6),N(6)-dimethyl-L-lysyl(27)-[histone H3] + 2-oxoglutarate + O2 = N(6)-methyl-L-lysyl(27)-[histone H3] + formaldehyde + succinate + CO2</text>
        <dbReference type="Rhea" id="RHEA:60232"/>
        <dbReference type="Rhea" id="RHEA-COMP:15539"/>
        <dbReference type="Rhea" id="RHEA-COMP:15544"/>
        <dbReference type="ChEBI" id="CHEBI:15379"/>
        <dbReference type="ChEBI" id="CHEBI:16526"/>
        <dbReference type="ChEBI" id="CHEBI:16810"/>
        <dbReference type="ChEBI" id="CHEBI:16842"/>
        <dbReference type="ChEBI" id="CHEBI:30031"/>
        <dbReference type="ChEBI" id="CHEBI:61929"/>
        <dbReference type="ChEBI" id="CHEBI:61976"/>
    </reaction>
    <physiologicalReaction direction="left-to-right" evidence="13">
        <dbReference type="Rhea" id="RHEA:60233"/>
    </physiologicalReaction>
</comment>
<evidence type="ECO:0000256" key="16">
    <source>
        <dbReference type="SAM" id="MobiDB-lite"/>
    </source>
</evidence>
<dbReference type="Gene3D" id="3.30.160.60">
    <property type="entry name" value="Classic Zinc Finger"/>
    <property type="match status" value="3"/>
</dbReference>
<evidence type="ECO:0000256" key="10">
    <source>
        <dbReference type="ARBA" id="ARBA00023015"/>
    </source>
</evidence>
<dbReference type="PROSITE" id="PS51184">
    <property type="entry name" value="JMJC"/>
    <property type="match status" value="1"/>
</dbReference>
<evidence type="ECO:0000259" key="19">
    <source>
        <dbReference type="PROSITE" id="PS51184"/>
    </source>
</evidence>
<feature type="region of interest" description="Disordered" evidence="16">
    <location>
        <begin position="616"/>
        <end position="723"/>
    </location>
</feature>
<accession>A0A0B2RBZ7</accession>
<comment type="similarity">
    <text evidence="1">Belongs to the JHDM3 histone demethylase family.</text>
</comment>
<keyword evidence="6" id="KW-0156">Chromatin regulator</keyword>
<dbReference type="Pfam" id="PF02373">
    <property type="entry name" value="JmjC"/>
    <property type="match status" value="1"/>
</dbReference>
<evidence type="ECO:0000313" key="20">
    <source>
        <dbReference type="EMBL" id="KHN31931.1"/>
    </source>
</evidence>
<evidence type="ECO:0000256" key="5">
    <source>
        <dbReference type="ARBA" id="ARBA00022833"/>
    </source>
</evidence>
<dbReference type="GO" id="GO:0008168">
    <property type="term" value="F:methyltransferase activity"/>
    <property type="evidence" value="ECO:0007669"/>
    <property type="project" value="UniProtKB-KW"/>
</dbReference>
<name>A0A0B2RBZ7_GLYSO</name>
<reference evidence="20" key="1">
    <citation type="submission" date="2014-07" db="EMBL/GenBank/DDBJ databases">
        <title>Identification of a novel salt tolerance gene in wild soybean by whole-genome sequencing.</title>
        <authorList>
            <person name="Lam H.-M."/>
            <person name="Qi X."/>
            <person name="Li M.-W."/>
            <person name="Liu X."/>
            <person name="Xie M."/>
            <person name="Ni M."/>
            <person name="Xu X."/>
        </authorList>
    </citation>
    <scope>NUCLEOTIDE SEQUENCE [LARGE SCALE GENOMIC DNA]</scope>
    <source>
        <tissue evidence="20">Root</tissue>
    </source>
</reference>
<dbReference type="SMART" id="SM00545">
    <property type="entry name" value="JmjN"/>
    <property type="match status" value="1"/>
</dbReference>
<feature type="domain" description="JmjC" evidence="19">
    <location>
        <begin position="180"/>
        <end position="326"/>
    </location>
</feature>
<dbReference type="GO" id="GO:0032259">
    <property type="term" value="P:methylation"/>
    <property type="evidence" value="ECO:0007669"/>
    <property type="project" value="UniProtKB-KW"/>
</dbReference>
<dbReference type="EC" id="1.14.11.-" evidence="20"/>
<evidence type="ECO:0000256" key="9">
    <source>
        <dbReference type="ARBA" id="ARBA00023004"/>
    </source>
</evidence>
<evidence type="ECO:0000256" key="12">
    <source>
        <dbReference type="ARBA" id="ARBA00023242"/>
    </source>
</evidence>
<dbReference type="SUPFAM" id="SSF57667">
    <property type="entry name" value="beta-beta-alpha zinc fingers"/>
    <property type="match status" value="3"/>
</dbReference>
<feature type="region of interest" description="Disordered" evidence="16">
    <location>
        <begin position="1020"/>
        <end position="1109"/>
    </location>
</feature>
<keyword evidence="9" id="KW-0408">Iron</keyword>
<dbReference type="FunFam" id="3.30.160.60:FF:000763">
    <property type="entry name" value="Probable lysine-specific demethylase ELF6"/>
    <property type="match status" value="1"/>
</dbReference>
<dbReference type="GO" id="GO:0005634">
    <property type="term" value="C:nucleus"/>
    <property type="evidence" value="ECO:0007669"/>
    <property type="project" value="TreeGrafter"/>
</dbReference>
<dbReference type="PROSITE" id="PS50157">
    <property type="entry name" value="ZINC_FINGER_C2H2_2"/>
    <property type="match status" value="3"/>
</dbReference>
<evidence type="ECO:0000256" key="8">
    <source>
        <dbReference type="ARBA" id="ARBA00023002"/>
    </source>
</evidence>
<dbReference type="InterPro" id="IPR013087">
    <property type="entry name" value="Znf_C2H2_type"/>
</dbReference>
<dbReference type="PROSITE" id="PS00028">
    <property type="entry name" value="ZINC_FINGER_C2H2_1"/>
    <property type="match status" value="3"/>
</dbReference>
<evidence type="ECO:0000256" key="13">
    <source>
        <dbReference type="ARBA" id="ARBA00050682"/>
    </source>
</evidence>
<feature type="domain" description="C2H2-type" evidence="17">
    <location>
        <begin position="1181"/>
        <end position="1210"/>
    </location>
</feature>
<keyword evidence="2" id="KW-0479">Metal-binding</keyword>
<proteinExistence type="inferred from homology"/>
<sequence length="1244" mass="142418">MGVVSEGNGDVLPWLKSMPVAPEYRPSAAEFQDPISYIFKIEKEASKYGICKIIPPFPPSSRKTAIANLNRSLVETGSTFTTRQQQIGFCPRRPRPVQRPVWQSGDRYTFTEFESKAKSFEKTYLKRHAKKASGLGPGPLETETLFWKATLDKPFSVEYANDMPGSAFSPKCRRVGDPSSLADTQWNMRAVSRAKGSLLQFMKEEIPGVTSPMVYVAMLFSWFAWHVEDHDLHSLNYLHMGAGKTWYGVPRDAAVAFEEVVRVHGYGGEINPLGWMKKNVQDGIHDVPFQSSQVALNTVSENGNTALALLASAYGNSSDSEEDQIAVDSHESNVINSASESLLSDTRDSHASRTALDRGDYIPSKSSSYEDFIHRRLECFENTRTVPNSTSNCSQDAYDAKRSLSSKSMVPFDYKKALMVLQSDEDSSRMHVFCLEHAAEAEQQLRSIGGADILLLCHPDYPKIEAEAKMVAEDLGIDYVLKNIVYRHASTEDEERIQSALDNEEAIPGNGDWAVKLGINLFYSANLSRSPLYSKQMPYNSVIYSAFGCSSPASSLVEPKVYQRRVNKQKKIVAGKWCGKVWMSNQVHPLLAKRDSEDIEDEKLLQGLTLPDEKIERSESTLKREAISRKSGKKRKKTAENGRFRKGSYAKKNILSDDSTEDKPNSQPRRILRSKKARHVERDCAALKRDYSPPYHHRKPTSHQTNFTESDAVSDDSLDDDDHMRQRRNVKVEKAKFMDNDVVSNDTMDYDSDCQQREEHSSKQVEDMERDANSEDFLDVGSLQLQRKISRAMHVKSIREEDIISDDQMESPFQKRQKRIPKSRQGKYLTGKDIISDDQLELKMQKRQQTNPKSRQAKYLNKEDIASDDQLENHCQKQQTNFSRKRQNKDVVREVKNEMCDDQLENHCQKQQTNFSRKRQNKDVVREVKNEMCDDQLEDHFLKQHRRFPKSRQNKHTEKEIMDDLAENNSHLLHRTPKRKQAKCMEEDDMNSDDEMEDDQPLRRALRSKQAKPKTLLKQANSFQAKKQASRPIKQGSRLLVKSKAPQQIKQPAHLRNKQSNNTQEFSLYMEEEEDGGPSTRLRKRATKAQESEGKLKDKQTKRKKVKNAAAAKVSVGDARMQDGEAEYQCDIDGCTMSFGSKQELMHHKKNICPVKGCGKKFFSHKYLVQHRRVHEDERPLKCPWKGCKMTFKWAWARTEHIRVHTGARPYVCAEPDCGQTFRFVSDFSRHKRKTGHSAKKNCQ</sequence>
<dbReference type="Gene3D" id="2.60.120.650">
    <property type="entry name" value="Cupin"/>
    <property type="match status" value="1"/>
</dbReference>
<feature type="region of interest" description="Disordered" evidence="16">
    <location>
        <begin position="339"/>
        <end position="360"/>
    </location>
</feature>
<evidence type="ECO:0000256" key="3">
    <source>
        <dbReference type="ARBA" id="ARBA00022737"/>
    </source>
</evidence>
<evidence type="ECO:0000259" key="17">
    <source>
        <dbReference type="PROSITE" id="PS50157"/>
    </source>
</evidence>
<dbReference type="Pfam" id="PF02375">
    <property type="entry name" value="JmjN"/>
    <property type="match status" value="1"/>
</dbReference>
<keyword evidence="8 20" id="KW-0560">Oxidoreductase</keyword>
<dbReference type="GO" id="GO:0009826">
    <property type="term" value="P:unidimensional cell growth"/>
    <property type="evidence" value="ECO:0007669"/>
    <property type="project" value="UniProtKB-ARBA"/>
</dbReference>
<feature type="compositionally biased region" description="Basic residues" evidence="16">
    <location>
        <begin position="972"/>
        <end position="982"/>
    </location>
</feature>
<dbReference type="FunFam" id="3.30.160.60:FF:000747">
    <property type="entry name" value="Probable lysine-specific demethylase ELF6"/>
    <property type="match status" value="1"/>
</dbReference>
<feature type="compositionally biased region" description="Basic and acidic residues" evidence="16">
    <location>
        <begin position="345"/>
        <end position="360"/>
    </location>
</feature>
<evidence type="ECO:0000256" key="7">
    <source>
        <dbReference type="ARBA" id="ARBA00022964"/>
    </source>
</evidence>
<evidence type="ECO:0000259" key="18">
    <source>
        <dbReference type="PROSITE" id="PS51183"/>
    </source>
</evidence>
<dbReference type="AlphaFoldDB" id="A0A0B2RBZ7"/>
<evidence type="ECO:0000256" key="4">
    <source>
        <dbReference type="ARBA" id="ARBA00022771"/>
    </source>
</evidence>
<dbReference type="GO" id="GO:0010628">
    <property type="term" value="P:positive regulation of gene expression"/>
    <property type="evidence" value="ECO:0007669"/>
    <property type="project" value="UniProtKB-ARBA"/>
</dbReference>
<feature type="region of interest" description="Disordered" evidence="16">
    <location>
        <begin position="965"/>
        <end position="1001"/>
    </location>
</feature>
<dbReference type="PANTHER" id="PTHR10694">
    <property type="entry name" value="LYSINE-SPECIFIC DEMETHYLASE"/>
    <property type="match status" value="1"/>
</dbReference>
<dbReference type="GO" id="GO:0034647">
    <property type="term" value="F:histone H3K4me/H3K4me2/H3K4me3 demethylase activity"/>
    <property type="evidence" value="ECO:0007669"/>
    <property type="project" value="TreeGrafter"/>
</dbReference>
<feature type="domain" description="C2H2-type" evidence="17">
    <location>
        <begin position="1211"/>
        <end position="1242"/>
    </location>
</feature>
<dbReference type="InterPro" id="IPR036236">
    <property type="entry name" value="Znf_C2H2_sf"/>
</dbReference>
<evidence type="ECO:0000256" key="6">
    <source>
        <dbReference type="ARBA" id="ARBA00022853"/>
    </source>
</evidence>
<evidence type="ECO:0000256" key="2">
    <source>
        <dbReference type="ARBA" id="ARBA00022723"/>
    </source>
</evidence>
<dbReference type="PROSITE" id="PS51183">
    <property type="entry name" value="JMJN"/>
    <property type="match status" value="1"/>
</dbReference>
<evidence type="ECO:0000256" key="1">
    <source>
        <dbReference type="ARBA" id="ARBA00009711"/>
    </source>
</evidence>
<keyword evidence="5" id="KW-0862">Zinc</keyword>
<keyword evidence="10" id="KW-0805">Transcription regulation</keyword>
<feature type="domain" description="C2H2-type" evidence="17">
    <location>
        <begin position="1151"/>
        <end position="1180"/>
    </location>
</feature>
<evidence type="ECO:0000256" key="14">
    <source>
        <dbReference type="ARBA" id="ARBA00051751"/>
    </source>
</evidence>
<dbReference type="InterPro" id="IPR003347">
    <property type="entry name" value="JmjC_dom"/>
</dbReference>
<dbReference type="GO" id="GO:2000028">
    <property type="term" value="P:regulation of photoperiodism, flowering"/>
    <property type="evidence" value="ECO:0007669"/>
    <property type="project" value="UniProtKB-ARBA"/>
</dbReference>
<feature type="compositionally biased region" description="Basic and acidic residues" evidence="16">
    <location>
        <begin position="1088"/>
        <end position="1099"/>
    </location>
</feature>
<protein>
    <submittedName>
        <fullName evidence="20">Lysine-specific demethylase REF6</fullName>
        <ecNumber evidence="20">1.14.11.-</ecNumber>
    </submittedName>
</protein>
<dbReference type="GO" id="GO:0040029">
    <property type="term" value="P:epigenetic regulation of gene expression"/>
    <property type="evidence" value="ECO:0007669"/>
    <property type="project" value="UniProtKB-ARBA"/>
</dbReference>
<evidence type="ECO:0000256" key="11">
    <source>
        <dbReference type="ARBA" id="ARBA00023163"/>
    </source>
</evidence>
<keyword evidence="20" id="KW-0808">Transferase</keyword>
<dbReference type="GO" id="GO:0048580">
    <property type="term" value="P:regulation of post-embryonic development"/>
    <property type="evidence" value="ECO:0007669"/>
    <property type="project" value="UniProtKB-ARBA"/>
</dbReference>
<comment type="catalytic activity">
    <reaction evidence="14">
        <text>N(6),N(6),N(6)-trimethyl-L-lysyl(27)-[histone H3] + 2-oxoglutarate + O2 = N(6),N(6)-dimethyl-L-lysyl(27)-[histone H3] + formaldehyde + succinate + CO2</text>
        <dbReference type="Rhea" id="RHEA:60228"/>
        <dbReference type="Rhea" id="RHEA-COMP:15535"/>
        <dbReference type="Rhea" id="RHEA-COMP:15539"/>
        <dbReference type="ChEBI" id="CHEBI:15379"/>
        <dbReference type="ChEBI" id="CHEBI:16526"/>
        <dbReference type="ChEBI" id="CHEBI:16810"/>
        <dbReference type="ChEBI" id="CHEBI:16842"/>
        <dbReference type="ChEBI" id="CHEBI:30031"/>
        <dbReference type="ChEBI" id="CHEBI:61961"/>
        <dbReference type="ChEBI" id="CHEBI:61976"/>
    </reaction>
    <physiologicalReaction direction="left-to-right" evidence="14">
        <dbReference type="Rhea" id="RHEA:60229"/>
    </physiologicalReaction>
</comment>
<evidence type="ECO:0000256" key="15">
    <source>
        <dbReference type="PROSITE-ProRule" id="PRU00042"/>
    </source>
</evidence>
<gene>
    <name evidence="20" type="ORF">glysoja_035926</name>
</gene>
<organism evidence="20">
    <name type="scientific">Glycine soja</name>
    <name type="common">Wild soybean</name>
    <dbReference type="NCBI Taxonomy" id="3848"/>
    <lineage>
        <taxon>Eukaryota</taxon>
        <taxon>Viridiplantae</taxon>
        <taxon>Streptophyta</taxon>
        <taxon>Embryophyta</taxon>
        <taxon>Tracheophyta</taxon>
        <taxon>Spermatophyta</taxon>
        <taxon>Magnoliopsida</taxon>
        <taxon>eudicotyledons</taxon>
        <taxon>Gunneridae</taxon>
        <taxon>Pentapetalae</taxon>
        <taxon>rosids</taxon>
        <taxon>fabids</taxon>
        <taxon>Fabales</taxon>
        <taxon>Fabaceae</taxon>
        <taxon>Papilionoideae</taxon>
        <taxon>50 kb inversion clade</taxon>
        <taxon>NPAAA clade</taxon>
        <taxon>indigoferoid/millettioid clade</taxon>
        <taxon>Phaseoleae</taxon>
        <taxon>Glycine</taxon>
        <taxon>Glycine subgen. Soja</taxon>
    </lineage>
</organism>
<feature type="compositionally biased region" description="Acidic residues" evidence="16">
    <location>
        <begin position="986"/>
        <end position="999"/>
    </location>
</feature>
<feature type="compositionally biased region" description="Basic and acidic residues" evidence="16">
    <location>
        <begin position="616"/>
        <end position="628"/>
    </location>
</feature>
<keyword evidence="20" id="KW-0489">Methyltransferase</keyword>
<keyword evidence="11" id="KW-0804">Transcription</keyword>
<dbReference type="GO" id="GO:0071558">
    <property type="term" value="F:histone H3K27me2/H3K27me3 demethylase activity"/>
    <property type="evidence" value="ECO:0007669"/>
    <property type="project" value="UniProtKB-ARBA"/>
</dbReference>
<feature type="domain" description="JmjN" evidence="18">
    <location>
        <begin position="21"/>
        <end position="62"/>
    </location>
</feature>
<feature type="compositionally biased region" description="Basic residues" evidence="16">
    <location>
        <begin position="670"/>
        <end position="679"/>
    </location>
</feature>
<dbReference type="GO" id="GO:0009741">
    <property type="term" value="P:response to brassinosteroid"/>
    <property type="evidence" value="ECO:0007669"/>
    <property type="project" value="UniProtKB-ARBA"/>
</dbReference>
<feature type="compositionally biased region" description="Basic and acidic residues" evidence="16">
    <location>
        <begin position="680"/>
        <end position="691"/>
    </location>
</feature>
<feature type="compositionally biased region" description="Acidic residues" evidence="16">
    <location>
        <begin position="712"/>
        <end position="721"/>
    </location>
</feature>
<keyword evidence="4 15" id="KW-0863">Zinc-finger</keyword>
<dbReference type="GO" id="GO:0000785">
    <property type="term" value="C:chromatin"/>
    <property type="evidence" value="ECO:0007669"/>
    <property type="project" value="TreeGrafter"/>
</dbReference>
<dbReference type="PANTHER" id="PTHR10694:SF38">
    <property type="entry name" value="LYSINE-SPECIFIC DEMETHYLASE REF6"/>
    <property type="match status" value="1"/>
</dbReference>
<keyword evidence="12" id="KW-0539">Nucleus</keyword>
<dbReference type="InterPro" id="IPR003349">
    <property type="entry name" value="JmjN"/>
</dbReference>
<dbReference type="GO" id="GO:0008270">
    <property type="term" value="F:zinc ion binding"/>
    <property type="evidence" value="ECO:0007669"/>
    <property type="project" value="UniProtKB-KW"/>
</dbReference>
<keyword evidence="3" id="KW-0677">Repeat</keyword>
<dbReference type="Proteomes" id="UP000053555">
    <property type="component" value="Unassembled WGS sequence"/>
</dbReference>
<dbReference type="SMART" id="SM00355">
    <property type="entry name" value="ZnF_C2H2"/>
    <property type="match status" value="4"/>
</dbReference>
<dbReference type="SUPFAM" id="SSF51197">
    <property type="entry name" value="Clavaminate synthase-like"/>
    <property type="match status" value="1"/>
</dbReference>
<dbReference type="SMART" id="SM00558">
    <property type="entry name" value="JmjC"/>
    <property type="match status" value="1"/>
</dbReference>
<keyword evidence="7" id="KW-0223">Dioxygenase</keyword>
<dbReference type="EMBL" id="KN650452">
    <property type="protein sequence ID" value="KHN31931.1"/>
    <property type="molecule type" value="Genomic_DNA"/>
</dbReference>